<organism evidence="1 2">
    <name type="scientific">Ixodes persulcatus</name>
    <name type="common">Taiga tick</name>
    <dbReference type="NCBI Taxonomy" id="34615"/>
    <lineage>
        <taxon>Eukaryota</taxon>
        <taxon>Metazoa</taxon>
        <taxon>Ecdysozoa</taxon>
        <taxon>Arthropoda</taxon>
        <taxon>Chelicerata</taxon>
        <taxon>Arachnida</taxon>
        <taxon>Acari</taxon>
        <taxon>Parasitiformes</taxon>
        <taxon>Ixodida</taxon>
        <taxon>Ixodoidea</taxon>
        <taxon>Ixodidae</taxon>
        <taxon>Ixodinae</taxon>
        <taxon>Ixodes</taxon>
    </lineage>
</organism>
<accession>A0AC60QX01</accession>
<gene>
    <name evidence="1" type="ORF">HPB47_015457</name>
</gene>
<evidence type="ECO:0000313" key="2">
    <source>
        <dbReference type="Proteomes" id="UP000805193"/>
    </source>
</evidence>
<dbReference type="EMBL" id="JABSTQ010004086">
    <property type="protein sequence ID" value="KAG0442946.1"/>
    <property type="molecule type" value="Genomic_DNA"/>
</dbReference>
<reference evidence="1 2" key="1">
    <citation type="journal article" date="2020" name="Cell">
        <title>Large-Scale Comparative Analyses of Tick Genomes Elucidate Their Genetic Diversity and Vector Capacities.</title>
        <authorList>
            <consortium name="Tick Genome and Microbiome Consortium (TIGMIC)"/>
            <person name="Jia N."/>
            <person name="Wang J."/>
            <person name="Shi W."/>
            <person name="Du L."/>
            <person name="Sun Y."/>
            <person name="Zhan W."/>
            <person name="Jiang J.F."/>
            <person name="Wang Q."/>
            <person name="Zhang B."/>
            <person name="Ji P."/>
            <person name="Bell-Sakyi L."/>
            <person name="Cui X.M."/>
            <person name="Yuan T.T."/>
            <person name="Jiang B.G."/>
            <person name="Yang W.F."/>
            <person name="Lam T.T."/>
            <person name="Chang Q.C."/>
            <person name="Ding S.J."/>
            <person name="Wang X.J."/>
            <person name="Zhu J.G."/>
            <person name="Ruan X.D."/>
            <person name="Zhao L."/>
            <person name="Wei J.T."/>
            <person name="Ye R.Z."/>
            <person name="Que T.C."/>
            <person name="Du C.H."/>
            <person name="Zhou Y.H."/>
            <person name="Cheng J.X."/>
            <person name="Dai P.F."/>
            <person name="Guo W.B."/>
            <person name="Han X.H."/>
            <person name="Huang E.J."/>
            <person name="Li L.F."/>
            <person name="Wei W."/>
            <person name="Gao Y.C."/>
            <person name="Liu J.Z."/>
            <person name="Shao H.Z."/>
            <person name="Wang X."/>
            <person name="Wang C.C."/>
            <person name="Yang T.C."/>
            <person name="Huo Q.B."/>
            <person name="Li W."/>
            <person name="Chen H.Y."/>
            <person name="Chen S.E."/>
            <person name="Zhou L.G."/>
            <person name="Ni X.B."/>
            <person name="Tian J.H."/>
            <person name="Sheng Y."/>
            <person name="Liu T."/>
            <person name="Pan Y.S."/>
            <person name="Xia L.Y."/>
            <person name="Li J."/>
            <person name="Zhao F."/>
            <person name="Cao W.C."/>
        </authorList>
    </citation>
    <scope>NUCLEOTIDE SEQUENCE [LARGE SCALE GENOMIC DNA]</scope>
    <source>
        <strain evidence="1">Iper-2018</strain>
    </source>
</reference>
<name>A0AC60QX01_IXOPE</name>
<feature type="non-terminal residue" evidence="1">
    <location>
        <position position="1"/>
    </location>
</feature>
<evidence type="ECO:0000313" key="1">
    <source>
        <dbReference type="EMBL" id="KAG0442946.1"/>
    </source>
</evidence>
<dbReference type="Proteomes" id="UP000805193">
    <property type="component" value="Unassembled WGS sequence"/>
</dbReference>
<comment type="caution">
    <text evidence="1">The sequence shown here is derived from an EMBL/GenBank/DDBJ whole genome shotgun (WGS) entry which is preliminary data.</text>
</comment>
<proteinExistence type="predicted"/>
<keyword evidence="2" id="KW-1185">Reference proteome</keyword>
<feature type="non-terminal residue" evidence="1">
    <location>
        <position position="52"/>
    </location>
</feature>
<protein>
    <submittedName>
        <fullName evidence="1">Uncharacterized protein</fullName>
    </submittedName>
</protein>
<sequence length="52" mass="5688">QKHFNAITVGVEKDVRHTDAAMYPDRSMAAASVTGKDKDTLTTATLRTRTPL</sequence>